<gene>
    <name evidence="2" type="ORF">IX84_02820</name>
</gene>
<dbReference type="Gene3D" id="3.40.50.720">
    <property type="entry name" value="NAD(P)-binding Rossmann-like Domain"/>
    <property type="match status" value="1"/>
</dbReference>
<name>A0A098S9L8_9BACT</name>
<protein>
    <submittedName>
        <fullName evidence="2">NmrA family transcriptional regulator</fullName>
    </submittedName>
</protein>
<dbReference type="STRING" id="1524460.IX84_02820"/>
<dbReference type="RefSeq" id="WP_044216352.1">
    <property type="nucleotide sequence ID" value="NZ_JBKAGJ010000024.1"/>
</dbReference>
<evidence type="ECO:0000313" key="3">
    <source>
        <dbReference type="Proteomes" id="UP000029736"/>
    </source>
</evidence>
<dbReference type="InterPro" id="IPR008030">
    <property type="entry name" value="NmrA-like"/>
</dbReference>
<dbReference type="Gene3D" id="3.90.25.10">
    <property type="entry name" value="UDP-galactose 4-epimerase, domain 1"/>
    <property type="match status" value="1"/>
</dbReference>
<evidence type="ECO:0000313" key="2">
    <source>
        <dbReference type="EMBL" id="KGE89284.1"/>
    </source>
</evidence>
<dbReference type="PROSITE" id="PS50404">
    <property type="entry name" value="GST_NTER"/>
    <property type="match status" value="1"/>
</dbReference>
<reference evidence="2 3" key="1">
    <citation type="journal article" date="2014" name="Int. J. Syst. Evol. Microbiol.">
        <title>Phaeodactylibacter xiamenensis gen. nov., sp. nov., a member of the family Saprospiraceae isolated from the marine alga Phaeodactylum tricornutum.</title>
        <authorList>
            <person name="Chen Z.Jr."/>
            <person name="Lei X."/>
            <person name="Lai Q."/>
            <person name="Li Y."/>
            <person name="Zhang B."/>
            <person name="Zhang J."/>
            <person name="Zhang H."/>
            <person name="Yang L."/>
            <person name="Zheng W."/>
            <person name="Tian Y."/>
            <person name="Yu Z."/>
            <person name="Xu H.Jr."/>
            <person name="Zheng T."/>
        </authorList>
    </citation>
    <scope>NUCLEOTIDE SEQUENCE [LARGE SCALE GENOMIC DNA]</scope>
    <source>
        <strain evidence="2 3">KD52</strain>
    </source>
</reference>
<dbReference type="SUPFAM" id="SSF51735">
    <property type="entry name" value="NAD(P)-binding Rossmann-fold domains"/>
    <property type="match status" value="1"/>
</dbReference>
<keyword evidence="3" id="KW-1185">Reference proteome</keyword>
<dbReference type="Pfam" id="PF05368">
    <property type="entry name" value="NmrA"/>
    <property type="match status" value="1"/>
</dbReference>
<comment type="caution">
    <text evidence="2">The sequence shown here is derived from an EMBL/GenBank/DDBJ whole genome shotgun (WGS) entry which is preliminary data.</text>
</comment>
<dbReference type="PANTHER" id="PTHR43162:SF1">
    <property type="entry name" value="PRESTALK A DIFFERENTIATION PROTEIN A"/>
    <property type="match status" value="1"/>
</dbReference>
<dbReference type="InterPro" id="IPR051604">
    <property type="entry name" value="Ergot_Alk_Oxidoreductase"/>
</dbReference>
<organism evidence="2 3">
    <name type="scientific">Phaeodactylibacter xiamenensis</name>
    <dbReference type="NCBI Taxonomy" id="1524460"/>
    <lineage>
        <taxon>Bacteria</taxon>
        <taxon>Pseudomonadati</taxon>
        <taxon>Bacteroidota</taxon>
        <taxon>Saprospiria</taxon>
        <taxon>Saprospirales</taxon>
        <taxon>Haliscomenobacteraceae</taxon>
        <taxon>Phaeodactylibacter</taxon>
    </lineage>
</organism>
<dbReference type="OrthoDB" id="9780595at2"/>
<dbReference type="EMBL" id="JPOS01000010">
    <property type="protein sequence ID" value="KGE89284.1"/>
    <property type="molecule type" value="Genomic_DNA"/>
</dbReference>
<evidence type="ECO:0000259" key="1">
    <source>
        <dbReference type="PROSITE" id="PS50404"/>
    </source>
</evidence>
<accession>A0A098S9L8</accession>
<dbReference type="Proteomes" id="UP000029736">
    <property type="component" value="Unassembled WGS sequence"/>
</dbReference>
<dbReference type="InterPro" id="IPR036291">
    <property type="entry name" value="NAD(P)-bd_dom_sf"/>
</dbReference>
<feature type="domain" description="GST N-terminal" evidence="1">
    <location>
        <begin position="90"/>
        <end position="182"/>
    </location>
</feature>
<dbReference type="AlphaFoldDB" id="A0A098S9L8"/>
<sequence length="282" mass="30774">MKNSSNILVIGGTGKTGRKVAQELQKRGQKVRIGGRNSNPAFDWSKPDTWAEALEGMDKVYIVFYPDLAVPGALQAITKLTEMAKEAGVQKAVLLSGKGEQEAERCEQVVAQSGMDYTLVRASWFSQNFSESFLMEPILAGYVALPMPDAKIPFVDTGDIAEVVVEALINDAHNGQTYELTGPRAITFRAAVREIEAATGKSIVYRAVSLEDYKASMEAAGLPDDYVWLIDYLFREVLSVPANQDVTRDVERVLGRPATDFTAYAQKTAASGIWGETVPQSV</sequence>
<proteinExistence type="predicted"/>
<dbReference type="InterPro" id="IPR004045">
    <property type="entry name" value="Glutathione_S-Trfase_N"/>
</dbReference>
<dbReference type="PANTHER" id="PTHR43162">
    <property type="match status" value="1"/>
</dbReference>